<dbReference type="Proteomes" id="UP000077115">
    <property type="component" value="Unassembled WGS sequence"/>
</dbReference>
<evidence type="ECO:0000256" key="1">
    <source>
        <dbReference type="SAM" id="MobiDB-lite"/>
    </source>
</evidence>
<feature type="region of interest" description="Disordered" evidence="1">
    <location>
        <begin position="136"/>
        <end position="180"/>
    </location>
</feature>
<dbReference type="Pfam" id="PF09429">
    <property type="entry name" value="Wbp11"/>
    <property type="match status" value="1"/>
</dbReference>
<evidence type="ECO:0000313" key="3">
    <source>
        <dbReference type="EMBL" id="OAJ44067.1"/>
    </source>
</evidence>
<protein>
    <recommendedName>
        <fullName evidence="2">Wbp11/ELF5/Saf1 N-terminal domain-containing protein</fullName>
    </recommendedName>
</protein>
<feature type="region of interest" description="Disordered" evidence="1">
    <location>
        <begin position="301"/>
        <end position="351"/>
    </location>
</feature>
<sequence>MGKKDKQVNPADLFLSHNHTLNQSTKEFKKQCCLALRKQQKKKELKKNKEDKKKGRLVATSQINTIKLEIEFQKLSEQEILGTIDANGKHRIRQIQDKIKEINVAREQLGLAPKELKLEDPAKNKSKKPEKVYKYYHPTFNPHGKRKGEDKLLDANGVSDDEVSDQGSVKSSNHSDLEITPNKSEQGIIDLSHIPIPEGIAPETDAQVYNTIKLDEIVDATETVRREKERAIQEQLQAQQQQEALNIPYMPQMQPYNPMIPPNYIPGMFPPGYPIPGMPFYPFHLQPPPMLVPQVGMPFTPFPGQFPNPSPFQSRPRQHHSRQSRPQKPQKPQKPVPLPNKPATANVISAAPQIRDLRKELTGFVPAAVLRKKALAHRKKESESVEPKE</sequence>
<dbReference type="InterPro" id="IPR019007">
    <property type="entry name" value="Wbp11/ELF5/Saf1_N"/>
</dbReference>
<evidence type="ECO:0000313" key="4">
    <source>
        <dbReference type="Proteomes" id="UP000077115"/>
    </source>
</evidence>
<dbReference type="VEuPathDB" id="FungiDB:BDEG_27348"/>
<dbReference type="AlphaFoldDB" id="A0A177WVH3"/>
<dbReference type="STRING" id="403673.A0A177WVH3"/>
<feature type="compositionally biased region" description="Pro residues" evidence="1">
    <location>
        <begin position="301"/>
        <end position="310"/>
    </location>
</feature>
<feature type="compositionally biased region" description="Polar residues" evidence="1">
    <location>
        <begin position="165"/>
        <end position="174"/>
    </location>
</feature>
<name>A0A177WVH3_BATDL</name>
<dbReference type="OrthoDB" id="205569at2759"/>
<dbReference type="GO" id="GO:0006396">
    <property type="term" value="P:RNA processing"/>
    <property type="evidence" value="ECO:0007669"/>
    <property type="project" value="InterPro"/>
</dbReference>
<evidence type="ECO:0000259" key="2">
    <source>
        <dbReference type="Pfam" id="PF09429"/>
    </source>
</evidence>
<proteinExistence type="predicted"/>
<gene>
    <name evidence="3" type="ORF">BDEG_27348</name>
</gene>
<reference evidence="3 4" key="2">
    <citation type="submission" date="2016-05" db="EMBL/GenBank/DDBJ databases">
        <title>Lineage-specific infection strategies underlie the spectrum of fungal disease in amphibians.</title>
        <authorList>
            <person name="Cuomo C.A."/>
            <person name="Farrer R.A."/>
            <person name="James T."/>
            <person name="Longcore J."/>
            <person name="Birren B."/>
        </authorList>
    </citation>
    <scope>NUCLEOTIDE SEQUENCE [LARGE SCALE GENOMIC DNA]</scope>
    <source>
        <strain evidence="3 4">JEL423</strain>
    </source>
</reference>
<feature type="domain" description="Wbp11/ELF5/Saf1 N-terminal" evidence="2">
    <location>
        <begin position="35"/>
        <end position="103"/>
    </location>
</feature>
<feature type="compositionally biased region" description="Basic residues" evidence="1">
    <location>
        <begin position="316"/>
        <end position="325"/>
    </location>
</feature>
<dbReference type="EMBL" id="DS022311">
    <property type="protein sequence ID" value="OAJ44067.1"/>
    <property type="molecule type" value="Genomic_DNA"/>
</dbReference>
<organism evidence="3 4">
    <name type="scientific">Batrachochytrium dendrobatidis (strain JEL423)</name>
    <dbReference type="NCBI Taxonomy" id="403673"/>
    <lineage>
        <taxon>Eukaryota</taxon>
        <taxon>Fungi</taxon>
        <taxon>Fungi incertae sedis</taxon>
        <taxon>Chytridiomycota</taxon>
        <taxon>Chytridiomycota incertae sedis</taxon>
        <taxon>Chytridiomycetes</taxon>
        <taxon>Rhizophydiales</taxon>
        <taxon>Rhizophydiales incertae sedis</taxon>
        <taxon>Batrachochytrium</taxon>
    </lineage>
</organism>
<dbReference type="eggNOG" id="KOG4672">
    <property type="taxonomic scope" value="Eukaryota"/>
</dbReference>
<reference evidence="3 4" key="1">
    <citation type="submission" date="2006-10" db="EMBL/GenBank/DDBJ databases">
        <title>The Genome Sequence of Batrachochytrium dendrobatidis JEL423.</title>
        <authorList>
            <consortium name="The Broad Institute Genome Sequencing Platform"/>
            <person name="Birren B."/>
            <person name="Lander E."/>
            <person name="Galagan J."/>
            <person name="Cuomo C."/>
            <person name="Devon K."/>
            <person name="Jaffe D."/>
            <person name="Butler J."/>
            <person name="Alvarez P."/>
            <person name="Gnerre S."/>
            <person name="Grabherr M."/>
            <person name="Kleber M."/>
            <person name="Mauceli E."/>
            <person name="Brockman W."/>
            <person name="Young S."/>
            <person name="LaButti K."/>
            <person name="Sykes S."/>
            <person name="DeCaprio D."/>
            <person name="Crawford M."/>
            <person name="Koehrsen M."/>
            <person name="Engels R."/>
            <person name="Montgomery P."/>
            <person name="Pearson M."/>
            <person name="Howarth C."/>
            <person name="Larson L."/>
            <person name="White J."/>
            <person name="O'Leary S."/>
            <person name="Kodira C."/>
            <person name="Zeng Q."/>
            <person name="Yandava C."/>
            <person name="Alvarado L."/>
            <person name="Longcore J."/>
            <person name="James T."/>
        </authorList>
    </citation>
    <scope>NUCLEOTIDE SEQUENCE [LARGE SCALE GENOMIC DNA]</scope>
    <source>
        <strain evidence="3 4">JEL423</strain>
    </source>
</reference>
<accession>A0A177WVH3</accession>